<evidence type="ECO:0000256" key="10">
    <source>
        <dbReference type="ARBA" id="ARBA00022692"/>
    </source>
</evidence>
<comment type="catalytic activity">
    <reaction evidence="1">
        <text>D-fructose(out) + N(pros)-phospho-L-histidyl-[protein] = D-fructose 1-phosphate(in) + L-histidyl-[protein]</text>
        <dbReference type="Rhea" id="RHEA:49252"/>
        <dbReference type="Rhea" id="RHEA-COMP:9745"/>
        <dbReference type="Rhea" id="RHEA-COMP:9746"/>
        <dbReference type="ChEBI" id="CHEBI:29979"/>
        <dbReference type="ChEBI" id="CHEBI:37721"/>
        <dbReference type="ChEBI" id="CHEBI:58674"/>
        <dbReference type="ChEBI" id="CHEBI:64837"/>
        <dbReference type="EC" id="2.7.1.202"/>
    </reaction>
</comment>
<evidence type="ECO:0000256" key="13">
    <source>
        <dbReference type="ARBA" id="ARBA00023136"/>
    </source>
</evidence>
<dbReference type="GO" id="GO:0090563">
    <property type="term" value="F:protein-phosphocysteine-sugar phosphotransferase activity"/>
    <property type="evidence" value="ECO:0007669"/>
    <property type="project" value="TreeGrafter"/>
</dbReference>
<dbReference type="InterPro" id="IPR050864">
    <property type="entry name" value="Bacterial_PTS_Sugar_Transport"/>
</dbReference>
<evidence type="ECO:0000259" key="16">
    <source>
        <dbReference type="PROSITE" id="PS51104"/>
    </source>
</evidence>
<dbReference type="NCBIfam" id="TIGR01427">
    <property type="entry name" value="PTS_IIC_fructo"/>
    <property type="match status" value="1"/>
</dbReference>
<feature type="transmembrane region" description="Helical" evidence="14">
    <location>
        <begin position="301"/>
        <end position="318"/>
    </location>
</feature>
<dbReference type="Pfam" id="PF02302">
    <property type="entry name" value="PTS_IIB"/>
    <property type="match status" value="1"/>
</dbReference>
<evidence type="ECO:0000313" key="17">
    <source>
        <dbReference type="EMBL" id="SFN90697.1"/>
    </source>
</evidence>
<evidence type="ECO:0000256" key="2">
    <source>
        <dbReference type="ARBA" id="ARBA00004429"/>
    </source>
</evidence>
<feature type="transmembrane region" description="Helical" evidence="14">
    <location>
        <begin position="261"/>
        <end position="280"/>
    </location>
</feature>
<evidence type="ECO:0000256" key="8">
    <source>
        <dbReference type="ARBA" id="ARBA00022679"/>
    </source>
</evidence>
<dbReference type="InterPro" id="IPR003501">
    <property type="entry name" value="PTS_EIIB_2/3"/>
</dbReference>
<dbReference type="EMBL" id="FOVG01000002">
    <property type="protein sequence ID" value="SFN90697.1"/>
    <property type="molecule type" value="Genomic_DNA"/>
</dbReference>
<evidence type="ECO:0000313" key="18">
    <source>
        <dbReference type="Proteomes" id="UP000198968"/>
    </source>
</evidence>
<sequence>MNIIAITACPTGVAHTYLAESNLKKAAKKLGLNVLVETQGAIESEYIFSDDDIHRADVVLIAADKKVEMARFQHKNVIEVPVTRAAKDAEGLLSAIVNGDLAPRLVDSAPQTNASEPANHGREASGSRSWMSEIYVHLITGVNLMIPFVVAGGILIALSFSFGITAATPGDANFSPIAKMLSDIGGGSAFALMLPILALGISQSISGKAGIVAGAVGGMMAIHTGSGFLGALIAGFLGGYITLLINNHIHLPKAVAGLKPILIVPLLSVLLTGALMALLIGEPIKMLLGWLTDFLSSLGNANAALLGLLFGMMVAFDMGGPLNKTVCMFAIGLMSSGIYGPIAACMAAGMVPPLGIALATTLFRRKFTEQERETGKVTYILGLSFITEGAIPYAVADPLRVIPAIVAGSGLAGALSMMLGCASRAPHGGIFVIFIPNVISHVMAYLFAIAAGSLLTALILLFLKKDISVPEQQG</sequence>
<keyword evidence="9" id="KW-0598">Phosphotransferase system</keyword>
<dbReference type="RefSeq" id="WP_090964056.1">
    <property type="nucleotide sequence ID" value="NZ_FOVG01000002.1"/>
</dbReference>
<dbReference type="Proteomes" id="UP000198968">
    <property type="component" value="Unassembled WGS sequence"/>
</dbReference>
<dbReference type="SUPFAM" id="SSF52794">
    <property type="entry name" value="PTS system IIB component-like"/>
    <property type="match status" value="1"/>
</dbReference>
<keyword evidence="18" id="KW-1185">Reference proteome</keyword>
<dbReference type="GO" id="GO:0009401">
    <property type="term" value="P:phosphoenolpyruvate-dependent sugar phosphotransferase system"/>
    <property type="evidence" value="ECO:0007669"/>
    <property type="project" value="UniProtKB-KW"/>
</dbReference>
<dbReference type="InterPro" id="IPR013014">
    <property type="entry name" value="PTS_EIIC_2"/>
</dbReference>
<dbReference type="OrthoDB" id="9782569at2"/>
<dbReference type="InterPro" id="IPR013011">
    <property type="entry name" value="PTS_EIIB_2"/>
</dbReference>
<reference evidence="18" key="1">
    <citation type="submission" date="2016-10" db="EMBL/GenBank/DDBJ databases">
        <authorList>
            <person name="Varghese N."/>
            <person name="Submissions S."/>
        </authorList>
    </citation>
    <scope>NUCLEOTIDE SEQUENCE [LARGE SCALE GENOMIC DNA]</scope>
    <source>
        <strain evidence="18">OV426</strain>
    </source>
</reference>
<dbReference type="InterPro" id="IPR003353">
    <property type="entry name" value="PTS_IIB_fruc"/>
</dbReference>
<dbReference type="GO" id="GO:0005351">
    <property type="term" value="F:carbohydrate:proton symporter activity"/>
    <property type="evidence" value="ECO:0007669"/>
    <property type="project" value="InterPro"/>
</dbReference>
<proteinExistence type="predicted"/>
<dbReference type="Gene3D" id="3.40.50.2300">
    <property type="match status" value="1"/>
</dbReference>
<dbReference type="EC" id="2.7.1.202" evidence="3"/>
<keyword evidence="13 14" id="KW-0472">Membrane</keyword>
<dbReference type="PANTHER" id="PTHR30505:SF0">
    <property type="entry name" value="FRUCTOSE-LIKE PTS SYSTEM EIIBC COMPONENT-RELATED"/>
    <property type="match status" value="1"/>
</dbReference>
<dbReference type="Pfam" id="PF02378">
    <property type="entry name" value="PTS_EIIC"/>
    <property type="match status" value="1"/>
</dbReference>
<evidence type="ECO:0000259" key="15">
    <source>
        <dbReference type="PROSITE" id="PS51099"/>
    </source>
</evidence>
<dbReference type="GO" id="GO:0016301">
    <property type="term" value="F:kinase activity"/>
    <property type="evidence" value="ECO:0007669"/>
    <property type="project" value="UniProtKB-KW"/>
</dbReference>
<feature type="transmembrane region" description="Helical" evidence="14">
    <location>
        <begin position="375"/>
        <end position="395"/>
    </location>
</feature>
<dbReference type="PROSITE" id="PS51104">
    <property type="entry name" value="PTS_EIIC_TYPE_2"/>
    <property type="match status" value="1"/>
</dbReference>
<feature type="transmembrane region" description="Helical" evidence="14">
    <location>
        <begin position="180"/>
        <end position="199"/>
    </location>
</feature>
<evidence type="ECO:0000256" key="11">
    <source>
        <dbReference type="ARBA" id="ARBA00022777"/>
    </source>
</evidence>
<dbReference type="PROSITE" id="PS51099">
    <property type="entry name" value="PTS_EIIB_TYPE_2"/>
    <property type="match status" value="1"/>
</dbReference>
<feature type="domain" description="PTS EIIB type-2" evidence="15">
    <location>
        <begin position="1"/>
        <end position="98"/>
    </location>
</feature>
<dbReference type="CDD" id="cd05569">
    <property type="entry name" value="PTS_IIB_fructose"/>
    <property type="match status" value="1"/>
</dbReference>
<evidence type="ECO:0000256" key="14">
    <source>
        <dbReference type="SAM" id="Phobius"/>
    </source>
</evidence>
<keyword evidence="8" id="KW-0808">Transferase</keyword>
<feature type="transmembrane region" description="Helical" evidence="14">
    <location>
        <begin position="338"/>
        <end position="363"/>
    </location>
</feature>
<name>A0A1I5CUS9_9GAMM</name>
<keyword evidence="10 14" id="KW-0812">Transmembrane</keyword>
<dbReference type="InterPro" id="IPR036095">
    <property type="entry name" value="PTS_EIIB-like_sf"/>
</dbReference>
<evidence type="ECO:0000256" key="3">
    <source>
        <dbReference type="ARBA" id="ARBA00012799"/>
    </source>
</evidence>
<evidence type="ECO:0000256" key="9">
    <source>
        <dbReference type="ARBA" id="ARBA00022683"/>
    </source>
</evidence>
<evidence type="ECO:0000256" key="1">
    <source>
        <dbReference type="ARBA" id="ARBA00001401"/>
    </source>
</evidence>
<feature type="transmembrane region" description="Helical" evidence="14">
    <location>
        <begin position="134"/>
        <end position="160"/>
    </location>
</feature>
<keyword evidence="5" id="KW-1003">Cell membrane</keyword>
<keyword evidence="6" id="KW-0597">Phosphoprotein</keyword>
<evidence type="ECO:0000256" key="4">
    <source>
        <dbReference type="ARBA" id="ARBA00022448"/>
    </source>
</evidence>
<evidence type="ECO:0000256" key="5">
    <source>
        <dbReference type="ARBA" id="ARBA00022475"/>
    </source>
</evidence>
<dbReference type="AlphaFoldDB" id="A0A1I5CUS9"/>
<dbReference type="PANTHER" id="PTHR30505">
    <property type="entry name" value="FRUCTOSE-LIKE PERMEASE"/>
    <property type="match status" value="1"/>
</dbReference>
<organism evidence="17 18">
    <name type="scientific">Candidatus Pantoea varia</name>
    <dbReference type="NCBI Taxonomy" id="1881036"/>
    <lineage>
        <taxon>Bacteria</taxon>
        <taxon>Pseudomonadati</taxon>
        <taxon>Pseudomonadota</taxon>
        <taxon>Gammaproteobacteria</taxon>
        <taxon>Enterobacterales</taxon>
        <taxon>Erwiniaceae</taxon>
        <taxon>Pantoea</taxon>
    </lineage>
</organism>
<keyword evidence="7" id="KW-0762">Sugar transport</keyword>
<keyword evidence="11" id="KW-0418">Kinase</keyword>
<evidence type="ECO:0000256" key="6">
    <source>
        <dbReference type="ARBA" id="ARBA00022553"/>
    </source>
</evidence>
<protein>
    <recommendedName>
        <fullName evidence="3">protein-N(pi)-phosphohistidine--D-fructose phosphotransferase</fullName>
        <ecNumber evidence="3">2.7.1.202</ecNumber>
    </recommendedName>
</protein>
<dbReference type="GO" id="GO:0022877">
    <property type="term" value="F:protein-N(PI)-phosphohistidine-fructose phosphotransferase system transporter activity"/>
    <property type="evidence" value="ECO:0007669"/>
    <property type="project" value="InterPro"/>
</dbReference>
<keyword evidence="12 14" id="KW-1133">Transmembrane helix</keyword>
<keyword evidence="4" id="KW-0813">Transport</keyword>
<dbReference type="InterPro" id="IPR003352">
    <property type="entry name" value="PTS_EIIC"/>
</dbReference>
<gene>
    <name evidence="17" type="ORF">SAMN05428971_2475</name>
</gene>
<evidence type="ECO:0000256" key="7">
    <source>
        <dbReference type="ARBA" id="ARBA00022597"/>
    </source>
</evidence>
<comment type="subcellular location">
    <subcellularLocation>
        <location evidence="2">Cell inner membrane</location>
        <topology evidence="2">Multi-pass membrane protein</topology>
    </subcellularLocation>
</comment>
<feature type="domain" description="PTS EIIC type-2" evidence="16">
    <location>
        <begin position="134"/>
        <end position="473"/>
    </location>
</feature>
<dbReference type="InterPro" id="IPR006327">
    <property type="entry name" value="PTS_IIC_fruc"/>
</dbReference>
<evidence type="ECO:0000256" key="12">
    <source>
        <dbReference type="ARBA" id="ARBA00022989"/>
    </source>
</evidence>
<dbReference type="NCBIfam" id="TIGR00829">
    <property type="entry name" value="FRU"/>
    <property type="match status" value="1"/>
</dbReference>
<feature type="transmembrane region" description="Helical" evidence="14">
    <location>
        <begin position="401"/>
        <end position="421"/>
    </location>
</feature>
<accession>A0A1I5CUS9</accession>
<feature type="transmembrane region" description="Helical" evidence="14">
    <location>
        <begin position="211"/>
        <end position="241"/>
    </location>
</feature>
<dbReference type="GO" id="GO:0005886">
    <property type="term" value="C:plasma membrane"/>
    <property type="evidence" value="ECO:0007669"/>
    <property type="project" value="UniProtKB-SubCell"/>
</dbReference>